<feature type="region of interest" description="Disordered" evidence="1">
    <location>
        <begin position="47"/>
        <end position="74"/>
    </location>
</feature>
<sequence>MEITRKYARAYARASKKDKGRMLDKVRAVTGWSREGARRLLRTVAKRPPGVGKPMPRARMRKYSYEERPGHYGV</sequence>
<dbReference type="RefSeq" id="WP_268916283.1">
    <property type="nucleotide sequence ID" value="NZ_CP124548.1"/>
</dbReference>
<reference evidence="2" key="1">
    <citation type="submission" date="2022-10" db="EMBL/GenBank/DDBJ databases">
        <title>Genome sequence of Actinomyces israelii ATCC 10048.</title>
        <authorList>
            <person name="Watt R.M."/>
            <person name="Tong W.M."/>
        </authorList>
    </citation>
    <scope>NUCLEOTIDE SEQUENCE</scope>
    <source>
        <strain evidence="2">ATCC 10048</strain>
    </source>
</reference>
<gene>
    <name evidence="2" type="ORF">OHJ16_00250</name>
</gene>
<evidence type="ECO:0000313" key="3">
    <source>
        <dbReference type="Proteomes" id="UP001072034"/>
    </source>
</evidence>
<protein>
    <recommendedName>
        <fullName evidence="4">Integrase</fullName>
    </recommendedName>
</protein>
<comment type="caution">
    <text evidence="2">The sequence shown here is derived from an EMBL/GenBank/DDBJ whole genome shotgun (WGS) entry which is preliminary data.</text>
</comment>
<accession>A0ABT4I5F6</accession>
<proteinExistence type="predicted"/>
<feature type="compositionally biased region" description="Basic and acidic residues" evidence="1">
    <location>
        <begin position="63"/>
        <end position="74"/>
    </location>
</feature>
<evidence type="ECO:0000313" key="2">
    <source>
        <dbReference type="EMBL" id="MCZ0856482.1"/>
    </source>
</evidence>
<dbReference type="EMBL" id="JAPTMY010000001">
    <property type="protein sequence ID" value="MCZ0856482.1"/>
    <property type="molecule type" value="Genomic_DNA"/>
</dbReference>
<evidence type="ECO:0000256" key="1">
    <source>
        <dbReference type="SAM" id="MobiDB-lite"/>
    </source>
</evidence>
<keyword evidence="3" id="KW-1185">Reference proteome</keyword>
<evidence type="ECO:0008006" key="4">
    <source>
        <dbReference type="Google" id="ProtNLM"/>
    </source>
</evidence>
<name>A0ABT4I5F6_9ACTO</name>
<dbReference type="Proteomes" id="UP001072034">
    <property type="component" value="Unassembled WGS sequence"/>
</dbReference>
<organism evidence="2 3">
    <name type="scientific">Actinomyces israelii</name>
    <dbReference type="NCBI Taxonomy" id="1659"/>
    <lineage>
        <taxon>Bacteria</taxon>
        <taxon>Bacillati</taxon>
        <taxon>Actinomycetota</taxon>
        <taxon>Actinomycetes</taxon>
        <taxon>Actinomycetales</taxon>
        <taxon>Actinomycetaceae</taxon>
        <taxon>Actinomyces</taxon>
    </lineage>
</organism>